<gene>
    <name evidence="1" type="ORF">Q3C12_15745</name>
</gene>
<name>A0ABT8VBW5_9BACL</name>
<keyword evidence="2" id="KW-1185">Reference proteome</keyword>
<comment type="caution">
    <text evidence="1">The sequence shown here is derived from an EMBL/GenBank/DDBJ whole genome shotgun (WGS) entry which is preliminary data.</text>
</comment>
<accession>A0ABT8VBW5</accession>
<organism evidence="1 2">
    <name type="scientific">Paenibacillus ehimensis</name>
    <dbReference type="NCBI Taxonomy" id="79264"/>
    <lineage>
        <taxon>Bacteria</taxon>
        <taxon>Bacillati</taxon>
        <taxon>Bacillota</taxon>
        <taxon>Bacilli</taxon>
        <taxon>Bacillales</taxon>
        <taxon>Paenibacillaceae</taxon>
        <taxon>Paenibacillus</taxon>
    </lineage>
</organism>
<dbReference type="InterPro" id="IPR009229">
    <property type="entry name" value="AgrD"/>
</dbReference>
<protein>
    <submittedName>
        <fullName evidence="1">Cyclic lactone autoinducer peptide</fullName>
    </submittedName>
</protein>
<proteinExistence type="predicted"/>
<sequence>MKHKLAKIANSILLLFASVFVFTNSIFAHRPETPEELLKK</sequence>
<dbReference type="RefSeq" id="WP_302878895.1">
    <property type="nucleotide sequence ID" value="NZ_JAUMKJ010000017.1"/>
</dbReference>
<dbReference type="Proteomes" id="UP001168883">
    <property type="component" value="Unassembled WGS sequence"/>
</dbReference>
<dbReference type="EMBL" id="JAUMKJ010000017">
    <property type="protein sequence ID" value="MDO3678465.1"/>
    <property type="molecule type" value="Genomic_DNA"/>
</dbReference>
<evidence type="ECO:0000313" key="1">
    <source>
        <dbReference type="EMBL" id="MDO3678465.1"/>
    </source>
</evidence>
<reference evidence="1" key="1">
    <citation type="submission" date="2023-07" db="EMBL/GenBank/DDBJ databases">
        <authorList>
            <person name="Aktuganov G."/>
            <person name="Boyko T."/>
            <person name="Delegan Y."/>
            <person name="Galimzianova N."/>
            <person name="Gilvanova E."/>
            <person name="Korobov V."/>
            <person name="Kuzmina L."/>
            <person name="Melentiev A."/>
            <person name="Milman P."/>
            <person name="Ryabova A."/>
            <person name="Stupak E."/>
            <person name="Yasakov T."/>
            <person name="Zharikova N."/>
            <person name="Zhurenko E."/>
        </authorList>
    </citation>
    <scope>NUCLEOTIDE SEQUENCE</scope>
    <source>
        <strain evidence="1">IB-739</strain>
    </source>
</reference>
<dbReference type="NCBIfam" id="TIGR04223">
    <property type="entry name" value="quorum_AgrD"/>
    <property type="match status" value="1"/>
</dbReference>
<evidence type="ECO:0000313" key="2">
    <source>
        <dbReference type="Proteomes" id="UP001168883"/>
    </source>
</evidence>